<dbReference type="PANTHER" id="PTHR22940:SF4">
    <property type="entry name" value="PROTEIN TIMELESS HOMOLOG"/>
    <property type="match status" value="1"/>
</dbReference>
<organism evidence="7 8">
    <name type="scientific">Ganoderma sinense ZZ0214-1</name>
    <dbReference type="NCBI Taxonomy" id="1077348"/>
    <lineage>
        <taxon>Eukaryota</taxon>
        <taxon>Fungi</taxon>
        <taxon>Dikarya</taxon>
        <taxon>Basidiomycota</taxon>
        <taxon>Agaricomycotina</taxon>
        <taxon>Agaricomycetes</taxon>
        <taxon>Polyporales</taxon>
        <taxon>Polyporaceae</taxon>
        <taxon>Ganoderma</taxon>
    </lineage>
</organism>
<dbReference type="STRING" id="1077348.A0A2G8S4V9"/>
<reference evidence="7 8" key="1">
    <citation type="journal article" date="2015" name="Sci. Rep.">
        <title>Chromosome-level genome map provides insights into diverse defense mechanisms in the medicinal fungus Ganoderma sinense.</title>
        <authorList>
            <person name="Zhu Y."/>
            <person name="Xu J."/>
            <person name="Sun C."/>
            <person name="Zhou S."/>
            <person name="Xu H."/>
            <person name="Nelson D.R."/>
            <person name="Qian J."/>
            <person name="Song J."/>
            <person name="Luo H."/>
            <person name="Xiang L."/>
            <person name="Li Y."/>
            <person name="Xu Z."/>
            <person name="Ji A."/>
            <person name="Wang L."/>
            <person name="Lu S."/>
            <person name="Hayward A."/>
            <person name="Sun W."/>
            <person name="Li X."/>
            <person name="Schwartz D.C."/>
            <person name="Wang Y."/>
            <person name="Chen S."/>
        </authorList>
    </citation>
    <scope>NUCLEOTIDE SEQUENCE [LARGE SCALE GENOMIC DNA]</scope>
    <source>
        <strain evidence="7 8">ZZ0214-1</strain>
    </source>
</reference>
<dbReference type="GO" id="GO:0003677">
    <property type="term" value="F:DNA binding"/>
    <property type="evidence" value="ECO:0007669"/>
    <property type="project" value="TreeGrafter"/>
</dbReference>
<dbReference type="GO" id="GO:0031298">
    <property type="term" value="C:replication fork protection complex"/>
    <property type="evidence" value="ECO:0007669"/>
    <property type="project" value="TreeGrafter"/>
</dbReference>
<dbReference type="InterPro" id="IPR044998">
    <property type="entry name" value="Timeless"/>
</dbReference>
<keyword evidence="4" id="KW-0131">Cell cycle</keyword>
<evidence type="ECO:0000313" key="7">
    <source>
        <dbReference type="EMBL" id="PIL28764.1"/>
    </source>
</evidence>
<feature type="compositionally biased region" description="Basic residues" evidence="5">
    <location>
        <begin position="1132"/>
        <end position="1144"/>
    </location>
</feature>
<feature type="compositionally biased region" description="Basic residues" evidence="5">
    <location>
        <begin position="986"/>
        <end position="995"/>
    </location>
</feature>
<feature type="compositionally biased region" description="Basic residues" evidence="5">
    <location>
        <begin position="956"/>
        <end position="966"/>
    </location>
</feature>
<feature type="region of interest" description="Disordered" evidence="5">
    <location>
        <begin position="956"/>
        <end position="1000"/>
    </location>
</feature>
<accession>A0A2G8S4V9</accession>
<feature type="region of interest" description="Disordered" evidence="5">
    <location>
        <begin position="1034"/>
        <end position="1210"/>
    </location>
</feature>
<comment type="caution">
    <text evidence="7">The sequence shown here is derived from an EMBL/GenBank/DDBJ whole genome shotgun (WGS) entry which is preliminary data.</text>
</comment>
<evidence type="ECO:0000256" key="2">
    <source>
        <dbReference type="ARBA" id="ARBA00022880"/>
    </source>
</evidence>
<dbReference type="Proteomes" id="UP000230002">
    <property type="component" value="Unassembled WGS sequence"/>
</dbReference>
<evidence type="ECO:0000259" key="6">
    <source>
        <dbReference type="Pfam" id="PF04821"/>
    </source>
</evidence>
<dbReference type="OrthoDB" id="310853at2759"/>
<dbReference type="PANTHER" id="PTHR22940">
    <property type="entry name" value="TIMEOUT/TIMELESS-2"/>
    <property type="match status" value="1"/>
</dbReference>
<feature type="compositionally biased region" description="Basic and acidic residues" evidence="5">
    <location>
        <begin position="1084"/>
        <end position="1096"/>
    </location>
</feature>
<feature type="region of interest" description="Disordered" evidence="5">
    <location>
        <begin position="317"/>
        <end position="339"/>
    </location>
</feature>
<proteinExistence type="predicted"/>
<feature type="compositionally biased region" description="Low complexity" evidence="5">
    <location>
        <begin position="1122"/>
        <end position="1131"/>
    </location>
</feature>
<feature type="compositionally biased region" description="Pro residues" evidence="5">
    <location>
        <begin position="1151"/>
        <end position="1160"/>
    </location>
</feature>
<feature type="compositionally biased region" description="Acidic residues" evidence="5">
    <location>
        <begin position="621"/>
        <end position="633"/>
    </location>
</feature>
<dbReference type="AlphaFoldDB" id="A0A2G8S4V9"/>
<dbReference type="GO" id="GO:0043111">
    <property type="term" value="P:replication fork arrest"/>
    <property type="evidence" value="ECO:0007669"/>
    <property type="project" value="TreeGrafter"/>
</dbReference>
<evidence type="ECO:0000256" key="3">
    <source>
        <dbReference type="ARBA" id="ARBA00023242"/>
    </source>
</evidence>
<dbReference type="Pfam" id="PF04821">
    <property type="entry name" value="TIMELESS"/>
    <property type="match status" value="1"/>
</dbReference>
<protein>
    <recommendedName>
        <fullName evidence="6">Timeless N-terminal domain-containing protein</fullName>
    </recommendedName>
</protein>
<keyword evidence="2" id="KW-0236">DNA replication inhibitor</keyword>
<feature type="domain" description="Timeless N-terminal" evidence="6">
    <location>
        <begin position="44"/>
        <end position="312"/>
    </location>
</feature>
<comment type="subcellular location">
    <subcellularLocation>
        <location evidence="1">Nucleus</location>
    </subcellularLocation>
</comment>
<name>A0A2G8S4V9_9APHY</name>
<evidence type="ECO:0000313" key="8">
    <source>
        <dbReference type="Proteomes" id="UP000230002"/>
    </source>
</evidence>
<gene>
    <name evidence="7" type="ORF">GSI_08808</name>
</gene>
<dbReference type="InterPro" id="IPR006906">
    <property type="entry name" value="Timeless_N"/>
</dbReference>
<dbReference type="GO" id="GO:0000076">
    <property type="term" value="P:DNA replication checkpoint signaling"/>
    <property type="evidence" value="ECO:0007669"/>
    <property type="project" value="TreeGrafter"/>
</dbReference>
<keyword evidence="3" id="KW-0539">Nucleus</keyword>
<evidence type="ECO:0000256" key="5">
    <source>
        <dbReference type="SAM" id="MobiDB-lite"/>
    </source>
</evidence>
<feature type="region of interest" description="Disordered" evidence="5">
    <location>
        <begin position="612"/>
        <end position="633"/>
    </location>
</feature>
<feature type="compositionally biased region" description="Acidic residues" evidence="5">
    <location>
        <begin position="1073"/>
        <end position="1083"/>
    </location>
</feature>
<sequence length="1210" mass="136238">MDKNDPIEISDDGSGDEPYVDRRAILEPPIRSVVDALGGYEGGRYRLGDECYGCLKDLKKFWRKDDTDDDRTVARIFWAARVLPNDLIPILLETAGKGHVEDRRAIACADLMTAMTWPIDLAEELKELDEAYDKGADYTQLLFSHIHYKAALLRPGVLQALFAITLPCLARDAKERKERDVQIVNVVLYLVRNLAFIKDLPANTYGSADQAEFSGLQSRLVKGLSESNFIDLLLTIASNAADDPLFNQWNTLALEILYLLFRGVKPSALASDQAKQSEKTLASLLAAEDRRRLEFARKANTRHSRFGTTITVTVNPKKAKPVPANGDAQPDVEAEAGSSSRSYVLHRQTALTKDSGASLDMARAKKHRAPKGKKADELGRDDNLSLDARVVLQNFARAFVENCFNPLLASLLKDIKAERPKITEKDNLRLLFVTKWFLEFFLCERARQPEGAQWKFGLIAEVTDRGWIVWVLRRMREAQEEKPKLWTELQAGAECLTQFVLALDTMGSAPKPKANDDPFAMGEAAKDADAEEEEDVAEAARLLQQQIVYNGEVLDIAFESMRTYKEGTQSLAYLDAVVNLAYSLLKMLERWSKRKGAGEVYVRKKAKAKKRKGKNVPEGEGVPDVEEEPEEKEEEQMINETMFTFDQFERRFVHSDITRTLLAYLARYKEFAHTEQMKRVVSLMHRQVVRQKAEGLYFMVSTLYLFKQIMAEEKSLPREQPYKDLVALINYVLRKFFKAIEEDSFVVVEAFFPKNRGHWKQFSSAELDAIGPRPEAPAFDTRFPQDLYIKKGYTPSEEIGIAMLALSDNGQMELIDWTKQLLTLCIAHRQRIIDDVDGSSSRTIDLSNMDSEDEDAMDTMLGRRGPSAEALAKINDYLIPYVSDEEADAANKNPHLKLLFRLVHFKIMDEDADELDWYIPAVILPSELQRSLNIINQYLETPIDLEGKKPTELFKKKKRRRITRRKQQPESDAEEEEDAHAEFRQTKRKEKRKKEKQQYKSAEFIVDSDAEMGDMDDFLAREKALREKTAALAAATGQVATMRAHGTRKRRRKGKEEKDKRKRRRRGGKDGAGDDDEGEGDGSEGEKAAEKDRDGSDSEASELDVFGSPKGVGSEPTPVTSPPAEAATVTKPKPKPRPRPRAKVAKSSPEPDAPSPPPGPGTAGGTTDPASSTRHLSQAPSDDELPSIEALRGVGKKKTARLILSDDEEE</sequence>
<keyword evidence="8" id="KW-1185">Reference proteome</keyword>
<evidence type="ECO:0000256" key="4">
    <source>
        <dbReference type="ARBA" id="ARBA00023306"/>
    </source>
</evidence>
<dbReference type="EMBL" id="AYKW01000023">
    <property type="protein sequence ID" value="PIL28764.1"/>
    <property type="molecule type" value="Genomic_DNA"/>
</dbReference>
<dbReference type="GO" id="GO:0006281">
    <property type="term" value="P:DNA repair"/>
    <property type="evidence" value="ECO:0007669"/>
    <property type="project" value="TreeGrafter"/>
</dbReference>
<evidence type="ECO:0000256" key="1">
    <source>
        <dbReference type="ARBA" id="ARBA00004123"/>
    </source>
</evidence>